<evidence type="ECO:0000256" key="1">
    <source>
        <dbReference type="SAM" id="MobiDB-lite"/>
    </source>
</evidence>
<evidence type="ECO:0000313" key="2">
    <source>
        <dbReference type="EMBL" id="CAD8373980.1"/>
    </source>
</evidence>
<dbReference type="AlphaFoldDB" id="A0A7S0AU25"/>
<feature type="compositionally biased region" description="Polar residues" evidence="1">
    <location>
        <begin position="1"/>
        <end position="15"/>
    </location>
</feature>
<gene>
    <name evidence="2" type="ORF">PBAH0796_LOCUS21624</name>
</gene>
<name>A0A7S0AU25_9DINO</name>
<dbReference type="PANTHER" id="PTHR38899:SF1">
    <property type="entry name" value="PROTEIN KINASE"/>
    <property type="match status" value="1"/>
</dbReference>
<proteinExistence type="predicted"/>
<reference evidence="2" key="1">
    <citation type="submission" date="2021-01" db="EMBL/GenBank/DDBJ databases">
        <authorList>
            <person name="Corre E."/>
            <person name="Pelletier E."/>
            <person name="Niang G."/>
            <person name="Scheremetjew M."/>
            <person name="Finn R."/>
            <person name="Kale V."/>
            <person name="Holt S."/>
            <person name="Cochrane G."/>
            <person name="Meng A."/>
            <person name="Brown T."/>
            <person name="Cohen L."/>
        </authorList>
    </citation>
    <scope>NUCLEOTIDE SEQUENCE</scope>
    <source>
        <strain evidence="2">Pbaha01</strain>
    </source>
</reference>
<dbReference type="PANTHER" id="PTHR38899">
    <property type="entry name" value="DOMAIN OOKINETE PROTEIN, PUTATIVE-RELATED"/>
    <property type="match status" value="1"/>
</dbReference>
<organism evidence="2">
    <name type="scientific">Pyrodinium bahamense</name>
    <dbReference type="NCBI Taxonomy" id="73915"/>
    <lineage>
        <taxon>Eukaryota</taxon>
        <taxon>Sar</taxon>
        <taxon>Alveolata</taxon>
        <taxon>Dinophyceae</taxon>
        <taxon>Gonyaulacales</taxon>
        <taxon>Pyrocystaceae</taxon>
        <taxon>Pyrodinium</taxon>
    </lineage>
</organism>
<dbReference type="EMBL" id="HBEG01035319">
    <property type="protein sequence ID" value="CAD8373980.1"/>
    <property type="molecule type" value="Transcribed_RNA"/>
</dbReference>
<sequence>MDPQGQQSPGNSPDSCPSPMVCRRRSAPSLPISTPESSSSPPSPPSPQKMSVHKTIDSLGLRIQTIESAVSTGSQADYFKPEQTIIIFDWDDTICPSTWIQANRHVLSFFRPVPEDEHYQKPLRELQAHAEAVLQQAMKIGTVVIITNAADPWVEISCRNFLPQLLPLMSKLPVIYARSLFYSSLESLVSSSGANSTATLPRRLTPMVGAATARSASQVPSGNNSQGSLALAGFCTTSSQFVRQRQDEMSPQRWKEFAFEQEIAGFYSRYTHQSWKNVVSIGDSIFERDATQQVVMNRPCAKKKCRAKTVKMFDDPTIEELIAQVRLIGDLLGALVQYDGDLNIEIDMGDLQEAGLLGTV</sequence>
<feature type="compositionally biased region" description="Low complexity" evidence="1">
    <location>
        <begin position="28"/>
        <end position="40"/>
    </location>
</feature>
<accession>A0A7S0AU25</accession>
<protein>
    <submittedName>
        <fullName evidence="2">Uncharacterized protein</fullName>
    </submittedName>
</protein>
<feature type="region of interest" description="Disordered" evidence="1">
    <location>
        <begin position="1"/>
        <end position="52"/>
    </location>
</feature>